<protein>
    <recommendedName>
        <fullName evidence="9">Magnesium transporter</fullName>
    </recommendedName>
</protein>
<sequence>MKSDLIGGAIAVVSSFLSIFGVNLQKYSHDKEELRAVQRPYTARPIWWVGMICVVGASLGDFLALGFAPQTLVASLGGGSTILGNCLMSHFWLKQSLYLTDIVGVAFVSLGVVVLAAASEEDEGHYQMEQIYELMAAAPFILYALLTTAFVMTLYMRARRSKAPALRVAGADKEDARVDDVQEKKRELAARKHKTAEESPALDEPASRAALMSPFPSPIFGDHLSLSPTGKRLPGEEDDHLEEIELSSLRIGKYDESEIEKHTLVIDPKLPLYWAAISGTIGGLSVLLAKCVVELISSTVSGDNQFRFFGTYVLCAGMAATLLTQTHTLNLATMSGDTMSSYPVFQGFWITTSNIGGVVFFQQAHNFTRTQWIMFPTAIVLVALGIFLVSKHEKFGNFVKYSIAMPISLSSPRQHDIVAQSFVFRVSTPQKLHEEEYASSTESSSDSPDEHSRRALEVV</sequence>
<evidence type="ECO:0000313" key="7">
    <source>
        <dbReference type="EMBL" id="KAG7377784.1"/>
    </source>
</evidence>
<keyword evidence="4 6" id="KW-0472">Membrane</keyword>
<dbReference type="GO" id="GO:0016020">
    <property type="term" value="C:membrane"/>
    <property type="evidence" value="ECO:0007669"/>
    <property type="project" value="UniProtKB-SubCell"/>
</dbReference>
<dbReference type="InterPro" id="IPR008521">
    <property type="entry name" value="Mg_trans_NIPA"/>
</dbReference>
<feature type="transmembrane region" description="Helical" evidence="6">
    <location>
        <begin position="73"/>
        <end position="93"/>
    </location>
</feature>
<dbReference type="Pfam" id="PF05653">
    <property type="entry name" value="Mg_trans_NIPA"/>
    <property type="match status" value="2"/>
</dbReference>
<evidence type="ECO:0000256" key="3">
    <source>
        <dbReference type="ARBA" id="ARBA00022989"/>
    </source>
</evidence>
<feature type="transmembrane region" description="Helical" evidence="6">
    <location>
        <begin position="370"/>
        <end position="390"/>
    </location>
</feature>
<dbReference type="PANTHER" id="PTHR12570">
    <property type="match status" value="1"/>
</dbReference>
<feature type="region of interest" description="Disordered" evidence="5">
    <location>
        <begin position="435"/>
        <end position="459"/>
    </location>
</feature>
<evidence type="ECO:0000256" key="1">
    <source>
        <dbReference type="ARBA" id="ARBA00004141"/>
    </source>
</evidence>
<dbReference type="GO" id="GO:0015095">
    <property type="term" value="F:magnesium ion transmembrane transporter activity"/>
    <property type="evidence" value="ECO:0007669"/>
    <property type="project" value="InterPro"/>
</dbReference>
<feature type="compositionally biased region" description="Basic and acidic residues" evidence="5">
    <location>
        <begin position="448"/>
        <end position="459"/>
    </location>
</feature>
<name>A0A8T1VE70_9STRA</name>
<accession>A0A8T1VE70</accession>
<feature type="transmembrane region" description="Helical" evidence="6">
    <location>
        <begin position="344"/>
        <end position="364"/>
    </location>
</feature>
<feature type="transmembrane region" description="Helical" evidence="6">
    <location>
        <begin position="98"/>
        <end position="119"/>
    </location>
</feature>
<feature type="transmembrane region" description="Helical" evidence="6">
    <location>
        <begin position="6"/>
        <end position="24"/>
    </location>
</feature>
<feature type="transmembrane region" description="Helical" evidence="6">
    <location>
        <begin position="309"/>
        <end position="332"/>
    </location>
</feature>
<evidence type="ECO:0000256" key="5">
    <source>
        <dbReference type="SAM" id="MobiDB-lite"/>
    </source>
</evidence>
<comment type="subcellular location">
    <subcellularLocation>
        <location evidence="1">Membrane</location>
        <topology evidence="1">Multi-pass membrane protein</topology>
    </subcellularLocation>
</comment>
<proteinExistence type="predicted"/>
<organism evidence="7 8">
    <name type="scientific">Phytophthora pseudosyringae</name>
    <dbReference type="NCBI Taxonomy" id="221518"/>
    <lineage>
        <taxon>Eukaryota</taxon>
        <taxon>Sar</taxon>
        <taxon>Stramenopiles</taxon>
        <taxon>Oomycota</taxon>
        <taxon>Peronosporomycetes</taxon>
        <taxon>Peronosporales</taxon>
        <taxon>Peronosporaceae</taxon>
        <taxon>Phytophthora</taxon>
    </lineage>
</organism>
<feature type="transmembrane region" description="Helical" evidence="6">
    <location>
        <begin position="270"/>
        <end position="289"/>
    </location>
</feature>
<reference evidence="7" key="1">
    <citation type="submission" date="2021-02" db="EMBL/GenBank/DDBJ databases">
        <authorList>
            <person name="Palmer J.M."/>
        </authorList>
    </citation>
    <scope>NUCLEOTIDE SEQUENCE</scope>
    <source>
        <strain evidence="7">SCRP734</strain>
    </source>
</reference>
<evidence type="ECO:0000313" key="8">
    <source>
        <dbReference type="Proteomes" id="UP000694044"/>
    </source>
</evidence>
<evidence type="ECO:0000256" key="4">
    <source>
        <dbReference type="ARBA" id="ARBA00023136"/>
    </source>
</evidence>
<dbReference type="OrthoDB" id="165382at2759"/>
<keyword evidence="3 6" id="KW-1133">Transmembrane helix</keyword>
<evidence type="ECO:0000256" key="2">
    <source>
        <dbReference type="ARBA" id="ARBA00022692"/>
    </source>
</evidence>
<keyword evidence="2 6" id="KW-0812">Transmembrane</keyword>
<evidence type="ECO:0008006" key="9">
    <source>
        <dbReference type="Google" id="ProtNLM"/>
    </source>
</evidence>
<keyword evidence="8" id="KW-1185">Reference proteome</keyword>
<dbReference type="PANTHER" id="PTHR12570:SF9">
    <property type="entry name" value="MAGNESIUM TRANSPORTER NIPA8-RELATED"/>
    <property type="match status" value="1"/>
</dbReference>
<feature type="transmembrane region" description="Helical" evidence="6">
    <location>
        <begin position="45"/>
        <end position="67"/>
    </location>
</feature>
<dbReference type="AlphaFoldDB" id="A0A8T1VE70"/>
<dbReference type="Proteomes" id="UP000694044">
    <property type="component" value="Unassembled WGS sequence"/>
</dbReference>
<feature type="transmembrane region" description="Helical" evidence="6">
    <location>
        <begin position="131"/>
        <end position="155"/>
    </location>
</feature>
<evidence type="ECO:0000256" key="6">
    <source>
        <dbReference type="SAM" id="Phobius"/>
    </source>
</evidence>
<feature type="compositionally biased region" description="Basic and acidic residues" evidence="5">
    <location>
        <begin position="176"/>
        <end position="190"/>
    </location>
</feature>
<feature type="region of interest" description="Disordered" evidence="5">
    <location>
        <begin position="176"/>
        <end position="207"/>
    </location>
</feature>
<dbReference type="EMBL" id="JAGDFM010000482">
    <property type="protein sequence ID" value="KAG7377784.1"/>
    <property type="molecule type" value="Genomic_DNA"/>
</dbReference>
<comment type="caution">
    <text evidence="7">The sequence shown here is derived from an EMBL/GenBank/DDBJ whole genome shotgun (WGS) entry which is preliminary data.</text>
</comment>
<gene>
    <name evidence="7" type="ORF">PHYPSEUDO_011019</name>
</gene>